<feature type="repeat" description="TPR" evidence="1">
    <location>
        <begin position="531"/>
        <end position="564"/>
    </location>
</feature>
<dbReference type="Pfam" id="PF14559">
    <property type="entry name" value="TPR_19"/>
    <property type="match status" value="1"/>
</dbReference>
<feature type="signal peptide" evidence="2">
    <location>
        <begin position="1"/>
        <end position="28"/>
    </location>
</feature>
<evidence type="ECO:0000256" key="1">
    <source>
        <dbReference type="PROSITE-ProRule" id="PRU00339"/>
    </source>
</evidence>
<dbReference type="Pfam" id="PF13414">
    <property type="entry name" value="TPR_11"/>
    <property type="match status" value="1"/>
</dbReference>
<name>A0A4R1L5V1_9BACT</name>
<keyword evidence="5" id="KW-1185">Reference proteome</keyword>
<dbReference type="Gene3D" id="1.25.40.10">
    <property type="entry name" value="Tetratricopeptide repeat domain"/>
    <property type="match status" value="5"/>
</dbReference>
<gene>
    <name evidence="4" type="ORF">C7378_2931</name>
</gene>
<dbReference type="Pfam" id="PF13432">
    <property type="entry name" value="TPR_16"/>
    <property type="match status" value="1"/>
</dbReference>
<protein>
    <submittedName>
        <fullName evidence="4">Tetratricopeptide repeat protein</fullName>
    </submittedName>
</protein>
<reference evidence="4 5" key="1">
    <citation type="submission" date="2019-03" db="EMBL/GenBank/DDBJ databases">
        <title>Genomic Encyclopedia of Type Strains, Phase IV (KMG-IV): sequencing the most valuable type-strain genomes for metagenomic binning, comparative biology and taxonomic classification.</title>
        <authorList>
            <person name="Goeker M."/>
        </authorList>
    </citation>
    <scope>NUCLEOTIDE SEQUENCE [LARGE SCALE GENOMIC DNA]</scope>
    <source>
        <strain evidence="4 5">DSM 103428</strain>
    </source>
</reference>
<feature type="repeat" description="TPR" evidence="1">
    <location>
        <begin position="458"/>
        <end position="491"/>
    </location>
</feature>
<dbReference type="PANTHER" id="PTHR44366:SF1">
    <property type="entry name" value="UDP-N-ACETYLGLUCOSAMINE--PEPTIDE N-ACETYLGLUCOSAMINYLTRANSFERASE 110 KDA SUBUNIT"/>
    <property type="match status" value="1"/>
</dbReference>
<evidence type="ECO:0000256" key="2">
    <source>
        <dbReference type="SAM" id="SignalP"/>
    </source>
</evidence>
<proteinExistence type="predicted"/>
<evidence type="ECO:0000313" key="4">
    <source>
        <dbReference type="EMBL" id="TCK71649.1"/>
    </source>
</evidence>
<dbReference type="RefSeq" id="WP_165876821.1">
    <property type="nucleotide sequence ID" value="NZ_SMGK01000005.1"/>
</dbReference>
<feature type="repeat" description="TPR" evidence="1">
    <location>
        <begin position="424"/>
        <end position="457"/>
    </location>
</feature>
<dbReference type="PROSITE" id="PS50005">
    <property type="entry name" value="TPR"/>
    <property type="match status" value="8"/>
</dbReference>
<evidence type="ECO:0000259" key="3">
    <source>
        <dbReference type="Pfam" id="PF23914"/>
    </source>
</evidence>
<feature type="domain" description="Cytochrome c-type biogenesis protein H TPR" evidence="3">
    <location>
        <begin position="446"/>
        <end position="529"/>
    </location>
</feature>
<evidence type="ECO:0000313" key="5">
    <source>
        <dbReference type="Proteomes" id="UP000295210"/>
    </source>
</evidence>
<dbReference type="Pfam" id="PF13181">
    <property type="entry name" value="TPR_8"/>
    <property type="match status" value="1"/>
</dbReference>
<organism evidence="4 5">
    <name type="scientific">Acidipila rosea</name>
    <dbReference type="NCBI Taxonomy" id="768535"/>
    <lineage>
        <taxon>Bacteria</taxon>
        <taxon>Pseudomonadati</taxon>
        <taxon>Acidobacteriota</taxon>
        <taxon>Terriglobia</taxon>
        <taxon>Terriglobales</taxon>
        <taxon>Acidobacteriaceae</taxon>
        <taxon>Acidipila</taxon>
    </lineage>
</organism>
<dbReference type="Pfam" id="PF23914">
    <property type="entry name" value="TPR_CcmH_CycH"/>
    <property type="match status" value="1"/>
</dbReference>
<feature type="repeat" description="TPR" evidence="1">
    <location>
        <begin position="220"/>
        <end position="253"/>
    </location>
</feature>
<keyword evidence="2" id="KW-0732">Signal</keyword>
<feature type="repeat" description="TPR" evidence="1">
    <location>
        <begin position="254"/>
        <end position="287"/>
    </location>
</feature>
<dbReference type="InterPro" id="IPR011990">
    <property type="entry name" value="TPR-like_helical_dom_sf"/>
</dbReference>
<dbReference type="InterPro" id="IPR037919">
    <property type="entry name" value="OGT"/>
</dbReference>
<feature type="chain" id="PRO_5020962946" evidence="2">
    <location>
        <begin position="29"/>
        <end position="597"/>
    </location>
</feature>
<dbReference type="InterPro" id="IPR019734">
    <property type="entry name" value="TPR_rpt"/>
</dbReference>
<sequence>MLCRTGNLLWVGIIAGLLGTGAALPAAAQMTAAAPRLQQADTAYRAGQAALAQRDLAGARADFEKVVKLAPQIEEGHSALGAILVSTGETRRGIVELEKALTQKPGDSVAQTNLALAYEQTGSYRKALPLFEKLDAEARSKAANSPTRTLSPYLLSAYARSLAATHQDRAAIMQMKRAAAAAPQNADLWDALGTLYAQQQEWPLAAAQFQHAIRLQNSLAVAHLHLGVVLGMQKELPQSIVELQRAIQLAPQEAAGYAELGNALVAAGHDADAIPVLQKALALNPSLPKTQYALAAALQRNGQEEAAIPLFKQLLKAEPDNAETLTNLGLALLQTNHAVDAIPLLQRAALTSPHDATAHQNLAAAYLQMNQMDDAARELRLCLKDNPDSPQMHYDLGLALKLKDDDADAIPEFKTAERLDPAASEYPFALGMLYLQDGRYQDAAGNLETALKLHPANADGWATLGTVYRNLNQPAKAIAALRQAIRLAPDEPAPHLTLATVLTEQGQTAEAIEQRKIGADLTRQGMNKQRAEIAINSGNALLQKGRVADALADFEQAIKDDPSSAAAHLGLATALERNGRTVEAAQERRKASSLNER</sequence>
<dbReference type="Proteomes" id="UP000295210">
    <property type="component" value="Unassembled WGS sequence"/>
</dbReference>
<feature type="repeat" description="TPR" evidence="1">
    <location>
        <begin position="356"/>
        <end position="389"/>
    </location>
</feature>
<dbReference type="GO" id="GO:0006493">
    <property type="term" value="P:protein O-linked glycosylation"/>
    <property type="evidence" value="ECO:0007669"/>
    <property type="project" value="InterPro"/>
</dbReference>
<dbReference type="PANTHER" id="PTHR44366">
    <property type="entry name" value="UDP-N-ACETYLGLUCOSAMINE--PEPTIDE N-ACETYLGLUCOSAMINYLTRANSFERASE 110 KDA SUBUNIT"/>
    <property type="match status" value="1"/>
</dbReference>
<dbReference type="SMART" id="SM00028">
    <property type="entry name" value="TPR"/>
    <property type="match status" value="13"/>
</dbReference>
<dbReference type="AlphaFoldDB" id="A0A4R1L5V1"/>
<dbReference type="SUPFAM" id="SSF48452">
    <property type="entry name" value="TPR-like"/>
    <property type="match status" value="3"/>
</dbReference>
<dbReference type="EMBL" id="SMGK01000005">
    <property type="protein sequence ID" value="TCK71649.1"/>
    <property type="molecule type" value="Genomic_DNA"/>
</dbReference>
<keyword evidence="1" id="KW-0802">TPR repeat</keyword>
<dbReference type="InterPro" id="IPR056413">
    <property type="entry name" value="TPR_CcmH_CycH"/>
</dbReference>
<feature type="repeat" description="TPR" evidence="1">
    <location>
        <begin position="186"/>
        <end position="219"/>
    </location>
</feature>
<comment type="caution">
    <text evidence="4">The sequence shown here is derived from an EMBL/GenBank/DDBJ whole genome shotgun (WGS) entry which is preliminary data.</text>
</comment>
<feature type="repeat" description="TPR" evidence="1">
    <location>
        <begin position="288"/>
        <end position="321"/>
    </location>
</feature>
<accession>A0A4R1L5V1</accession>
<dbReference type="GO" id="GO:0097363">
    <property type="term" value="F:protein O-acetylglucosaminyltransferase activity"/>
    <property type="evidence" value="ECO:0007669"/>
    <property type="project" value="TreeGrafter"/>
</dbReference>